<evidence type="ECO:0000313" key="2">
    <source>
        <dbReference type="EMBL" id="RVX05604.1"/>
    </source>
</evidence>
<evidence type="ECO:0000313" key="3">
    <source>
        <dbReference type="Proteomes" id="UP000288805"/>
    </source>
</evidence>
<sequence>MLRHSSIQSEAGACTDVQPVEKIPHGAPADSERLFLPPGGHGFLSIHDNQPVRDPTLIHFTIDGRHGILGARHIVEAL</sequence>
<reference evidence="2 3" key="1">
    <citation type="journal article" date="2018" name="PLoS Genet.">
        <title>Population sequencing reveals clonal diversity and ancestral inbreeding in the grapevine cultivar Chardonnay.</title>
        <authorList>
            <person name="Roach M.J."/>
            <person name="Johnson D.L."/>
            <person name="Bohlmann J."/>
            <person name="van Vuuren H.J."/>
            <person name="Jones S.J."/>
            <person name="Pretorius I.S."/>
            <person name="Schmidt S.A."/>
            <person name="Borneman A.R."/>
        </authorList>
    </citation>
    <scope>NUCLEOTIDE SEQUENCE [LARGE SCALE GENOMIC DNA]</scope>
    <source>
        <strain evidence="3">cv. Chardonnay</strain>
        <tissue evidence="2">Leaf</tissue>
    </source>
</reference>
<evidence type="ECO:0000256" key="1">
    <source>
        <dbReference type="SAM" id="MobiDB-lite"/>
    </source>
</evidence>
<name>A0A438J9G2_VITVI</name>
<proteinExistence type="predicted"/>
<dbReference type="EMBL" id="QGNW01000055">
    <property type="protein sequence ID" value="RVX05604.1"/>
    <property type="molecule type" value="Genomic_DNA"/>
</dbReference>
<dbReference type="AlphaFoldDB" id="A0A438J9G2"/>
<comment type="caution">
    <text evidence="2">The sequence shown here is derived from an EMBL/GenBank/DDBJ whole genome shotgun (WGS) entry which is preliminary data.</text>
</comment>
<dbReference type="Proteomes" id="UP000288805">
    <property type="component" value="Unassembled WGS sequence"/>
</dbReference>
<feature type="region of interest" description="Disordered" evidence="1">
    <location>
        <begin position="1"/>
        <end position="32"/>
    </location>
</feature>
<gene>
    <name evidence="2" type="ORF">CK203_027357</name>
</gene>
<organism evidence="2 3">
    <name type="scientific">Vitis vinifera</name>
    <name type="common">Grape</name>
    <dbReference type="NCBI Taxonomy" id="29760"/>
    <lineage>
        <taxon>Eukaryota</taxon>
        <taxon>Viridiplantae</taxon>
        <taxon>Streptophyta</taxon>
        <taxon>Embryophyta</taxon>
        <taxon>Tracheophyta</taxon>
        <taxon>Spermatophyta</taxon>
        <taxon>Magnoliopsida</taxon>
        <taxon>eudicotyledons</taxon>
        <taxon>Gunneridae</taxon>
        <taxon>Pentapetalae</taxon>
        <taxon>rosids</taxon>
        <taxon>Vitales</taxon>
        <taxon>Vitaceae</taxon>
        <taxon>Viteae</taxon>
        <taxon>Vitis</taxon>
    </lineage>
</organism>
<protein>
    <submittedName>
        <fullName evidence="2">Uncharacterized protein</fullName>
    </submittedName>
</protein>
<accession>A0A438J9G2</accession>